<feature type="domain" description="Cytidyltransferase-like" evidence="1">
    <location>
        <begin position="84"/>
        <end position="227"/>
    </location>
</feature>
<dbReference type="PANTHER" id="PTHR10695">
    <property type="entry name" value="DEPHOSPHO-COA KINASE-RELATED"/>
    <property type="match status" value="1"/>
</dbReference>
<dbReference type="InterPro" id="IPR004821">
    <property type="entry name" value="Cyt_trans-like"/>
</dbReference>
<organism evidence="2 4">
    <name type="scientific">Schizosaccharomyces japonicus (strain yFS275 / FY16936)</name>
    <name type="common">Fission yeast</name>
    <dbReference type="NCBI Taxonomy" id="402676"/>
    <lineage>
        <taxon>Eukaryota</taxon>
        <taxon>Fungi</taxon>
        <taxon>Dikarya</taxon>
        <taxon>Ascomycota</taxon>
        <taxon>Taphrinomycotina</taxon>
        <taxon>Schizosaccharomycetes</taxon>
        <taxon>Schizosaccharomycetales</taxon>
        <taxon>Schizosaccharomycetaceae</taxon>
        <taxon>Schizosaccharomyces</taxon>
    </lineage>
</organism>
<dbReference type="Gene3D" id="3.40.50.620">
    <property type="entry name" value="HUPs"/>
    <property type="match status" value="1"/>
</dbReference>
<dbReference type="Pfam" id="PF01467">
    <property type="entry name" value="CTP_transf_like"/>
    <property type="match status" value="1"/>
</dbReference>
<gene>
    <name evidence="3" type="primary">cab4</name>
    <name evidence="2" type="ORF">SJAG_05277</name>
</gene>
<evidence type="ECO:0000259" key="1">
    <source>
        <dbReference type="Pfam" id="PF01467"/>
    </source>
</evidence>
<accession>B6K169</accession>
<dbReference type="AlphaFoldDB" id="B6K169"/>
<dbReference type="RefSeq" id="XP_002173983.1">
    <property type="nucleotide sequence ID" value="XM_002173947.1"/>
</dbReference>
<dbReference type="GO" id="GO:0016779">
    <property type="term" value="F:nucleotidyltransferase activity"/>
    <property type="evidence" value="ECO:0007669"/>
    <property type="project" value="UniProtKB-KW"/>
</dbReference>
<dbReference type="HOGENOM" id="CLU_1190477_0_0_1"/>
<dbReference type="VEuPathDB" id="FungiDB:SJAG_05277"/>
<dbReference type="PANTHER" id="PTHR10695:SF46">
    <property type="entry name" value="BIFUNCTIONAL COENZYME A SYNTHASE-RELATED"/>
    <property type="match status" value="1"/>
</dbReference>
<dbReference type="eggNOG" id="KOG3351">
    <property type="taxonomic scope" value="Eukaryota"/>
</dbReference>
<dbReference type="InterPro" id="IPR014729">
    <property type="entry name" value="Rossmann-like_a/b/a_fold"/>
</dbReference>
<evidence type="ECO:0000313" key="4">
    <source>
        <dbReference type="Proteomes" id="UP000001744"/>
    </source>
</evidence>
<dbReference type="GO" id="GO:0004140">
    <property type="term" value="F:dephospho-CoA kinase activity"/>
    <property type="evidence" value="ECO:0000318"/>
    <property type="project" value="GO_Central"/>
</dbReference>
<dbReference type="OrthoDB" id="330671at2759"/>
<dbReference type="SUPFAM" id="SSF52374">
    <property type="entry name" value="Nucleotidylyl transferase"/>
    <property type="match status" value="1"/>
</dbReference>
<proteinExistence type="predicted"/>
<reference evidence="2 4" key="1">
    <citation type="journal article" date="2011" name="Science">
        <title>Comparative functional genomics of the fission yeasts.</title>
        <authorList>
            <person name="Rhind N."/>
            <person name="Chen Z."/>
            <person name="Yassour M."/>
            <person name="Thompson D.A."/>
            <person name="Haas B.J."/>
            <person name="Habib N."/>
            <person name="Wapinski I."/>
            <person name="Roy S."/>
            <person name="Lin M.F."/>
            <person name="Heiman D.I."/>
            <person name="Young S.K."/>
            <person name="Furuya K."/>
            <person name="Guo Y."/>
            <person name="Pidoux A."/>
            <person name="Chen H.M."/>
            <person name="Robbertse B."/>
            <person name="Goldberg J.M."/>
            <person name="Aoki K."/>
            <person name="Bayne E.H."/>
            <person name="Berlin A.M."/>
            <person name="Desjardins C.A."/>
            <person name="Dobbs E."/>
            <person name="Dukaj L."/>
            <person name="Fan L."/>
            <person name="FitzGerald M.G."/>
            <person name="French C."/>
            <person name="Gujja S."/>
            <person name="Hansen K."/>
            <person name="Keifenheim D."/>
            <person name="Levin J.Z."/>
            <person name="Mosher R.A."/>
            <person name="Mueller C.A."/>
            <person name="Pfiffner J."/>
            <person name="Priest M."/>
            <person name="Russ C."/>
            <person name="Smialowska A."/>
            <person name="Swoboda P."/>
            <person name="Sykes S.M."/>
            <person name="Vaughn M."/>
            <person name="Vengrova S."/>
            <person name="Yoder R."/>
            <person name="Zeng Q."/>
            <person name="Allshire R."/>
            <person name="Baulcombe D."/>
            <person name="Birren B.W."/>
            <person name="Brown W."/>
            <person name="Ekwall K."/>
            <person name="Kellis M."/>
            <person name="Leatherwood J."/>
            <person name="Levin H."/>
            <person name="Margalit H."/>
            <person name="Martienssen R."/>
            <person name="Nieduszynski C.A."/>
            <person name="Spatafora J.W."/>
            <person name="Friedman N."/>
            <person name="Dalgaard J.Z."/>
            <person name="Baumann P."/>
            <person name="Niki H."/>
            <person name="Regev A."/>
            <person name="Nusbaum C."/>
        </authorList>
    </citation>
    <scope>NUCLEOTIDE SEQUENCE [LARGE SCALE GENOMIC DNA]</scope>
    <source>
        <strain evidence="4">yFS275 / FY16936</strain>
    </source>
</reference>
<keyword evidence="2" id="KW-0548">Nucleotidyltransferase</keyword>
<dbReference type="GeneID" id="7049454"/>
<evidence type="ECO:0000313" key="2">
    <source>
        <dbReference type="EMBL" id="EEB07690.1"/>
    </source>
</evidence>
<dbReference type="STRING" id="402676.B6K169"/>
<dbReference type="JaponicusDB" id="SJAG_05277">
    <property type="gene designation" value="cab4"/>
</dbReference>
<protein>
    <submittedName>
        <fullName evidence="2">Cytidylyltransferase</fullName>
    </submittedName>
</protein>
<sequence>MVRLEIKRNKTELEHSVLSLWIIPWYVLRLRLSLTSVEELQQSTLLQCNKWEAYDESTQKQYEPSLFTNPPISESLNSSSVVAAGGTFDHLHVGHKILLTMSAWLGNNVSIGISCDALLKNKQYKEMLESFDARTEGVAKFLKFVRKDTNPFLFPLYDVFGPTITEPNIDYLVVSRETEQGGVMIQAKRKVSKLKPLKVFTISLISIEISVQLGTAQQKLSSTEIRKELSMVC</sequence>
<evidence type="ECO:0000313" key="3">
    <source>
        <dbReference type="JaponicusDB" id="SJAG_05277"/>
    </source>
</evidence>
<keyword evidence="4" id="KW-1185">Reference proteome</keyword>
<keyword evidence="2" id="KW-0808">Transferase</keyword>
<dbReference type="Proteomes" id="UP000001744">
    <property type="component" value="Unassembled WGS sequence"/>
</dbReference>
<dbReference type="NCBIfam" id="NF001985">
    <property type="entry name" value="PRK00777.1"/>
    <property type="match status" value="1"/>
</dbReference>
<dbReference type="OMA" id="PIHNGHR"/>
<name>B6K169_SCHJY</name>
<dbReference type="EMBL" id="KE651166">
    <property type="protein sequence ID" value="EEB07690.1"/>
    <property type="molecule type" value="Genomic_DNA"/>
</dbReference>
<dbReference type="GO" id="GO:0015937">
    <property type="term" value="P:coenzyme A biosynthetic process"/>
    <property type="evidence" value="ECO:0000318"/>
    <property type="project" value="GO_Central"/>
</dbReference>